<dbReference type="Pfam" id="PF10042">
    <property type="entry name" value="DUF2278"/>
    <property type="match status" value="1"/>
</dbReference>
<dbReference type="Proteomes" id="UP000054342">
    <property type="component" value="Unassembled WGS sequence"/>
</dbReference>
<proteinExistence type="predicted"/>
<name>A0A0D2E7J5_9EURO</name>
<evidence type="ECO:0000313" key="3">
    <source>
        <dbReference type="Proteomes" id="UP000054342"/>
    </source>
</evidence>
<dbReference type="STRING" id="348802.A0A0D2E7J5"/>
<keyword evidence="3" id="KW-1185">Reference proteome</keyword>
<dbReference type="EMBL" id="KN847322">
    <property type="protein sequence ID" value="KIW51428.1"/>
    <property type="molecule type" value="Genomic_DNA"/>
</dbReference>
<dbReference type="AlphaFoldDB" id="A0A0D2E7J5"/>
<feature type="region of interest" description="Disordered" evidence="1">
    <location>
        <begin position="197"/>
        <end position="224"/>
    </location>
</feature>
<evidence type="ECO:0000256" key="1">
    <source>
        <dbReference type="SAM" id="MobiDB-lite"/>
    </source>
</evidence>
<sequence length="224" mass="25033">MPIQDYGVWKGRPVSYEVDPPHDRSPHINLVFTGDGPRKLKAAINVKSQTKPHELVYWFDRNFSHPLTLALVQLDYGFQAIEPDDSQTMDLALDYVRTPDILQLQEGRILPFIEDGPDNDILDQLQPILDDAIQQKADIYLYGSSFGPGGIHEVHMNQGSTGFDNGVRQDGGFLLRFADGRWAAVFLAFASQRIPTDDTSGEPLPGSQSRSLKSIIESRGRARL</sequence>
<protein>
    <recommendedName>
        <fullName evidence="4">DUF2278 domain-containing protein</fullName>
    </recommendedName>
</protein>
<organism evidence="2 3">
    <name type="scientific">Exophiala xenobiotica</name>
    <dbReference type="NCBI Taxonomy" id="348802"/>
    <lineage>
        <taxon>Eukaryota</taxon>
        <taxon>Fungi</taxon>
        <taxon>Dikarya</taxon>
        <taxon>Ascomycota</taxon>
        <taxon>Pezizomycotina</taxon>
        <taxon>Eurotiomycetes</taxon>
        <taxon>Chaetothyriomycetidae</taxon>
        <taxon>Chaetothyriales</taxon>
        <taxon>Herpotrichiellaceae</taxon>
        <taxon>Exophiala</taxon>
    </lineage>
</organism>
<evidence type="ECO:0000313" key="2">
    <source>
        <dbReference type="EMBL" id="KIW51428.1"/>
    </source>
</evidence>
<evidence type="ECO:0008006" key="4">
    <source>
        <dbReference type="Google" id="ProtNLM"/>
    </source>
</evidence>
<reference evidence="2 3" key="1">
    <citation type="submission" date="2015-01" db="EMBL/GenBank/DDBJ databases">
        <title>The Genome Sequence of Exophiala xenobiotica CBS118157.</title>
        <authorList>
            <consortium name="The Broad Institute Genomics Platform"/>
            <person name="Cuomo C."/>
            <person name="de Hoog S."/>
            <person name="Gorbushina A."/>
            <person name="Stielow B."/>
            <person name="Teixiera M."/>
            <person name="Abouelleil A."/>
            <person name="Chapman S.B."/>
            <person name="Priest M."/>
            <person name="Young S.K."/>
            <person name="Wortman J."/>
            <person name="Nusbaum C."/>
            <person name="Birren B."/>
        </authorList>
    </citation>
    <scope>NUCLEOTIDE SEQUENCE [LARGE SCALE GENOMIC DNA]</scope>
    <source>
        <strain evidence="2 3">CBS 118157</strain>
    </source>
</reference>
<dbReference type="RefSeq" id="XP_013312012.1">
    <property type="nucleotide sequence ID" value="XM_013456558.1"/>
</dbReference>
<dbReference type="InterPro" id="IPR019268">
    <property type="entry name" value="DUF2278"/>
</dbReference>
<dbReference type="GeneID" id="25332056"/>
<accession>A0A0D2E7J5</accession>
<gene>
    <name evidence="2" type="ORF">PV05_10148</name>
</gene>
<dbReference type="OrthoDB" id="2580841at2759"/>
<dbReference type="HOGENOM" id="CLU_078994_1_0_1"/>